<dbReference type="RefSeq" id="XP_001886176.1">
    <property type="nucleotide sequence ID" value="XM_001886141.1"/>
</dbReference>
<dbReference type="AlphaFoldDB" id="B0DQG7"/>
<dbReference type="OrthoDB" id="2951090at2759"/>
<evidence type="ECO:0000313" key="1">
    <source>
        <dbReference type="EMBL" id="EDR03035.1"/>
    </source>
</evidence>
<proteinExistence type="predicted"/>
<dbReference type="HOGENOM" id="CLU_1454662_0_0_1"/>
<gene>
    <name evidence="1" type="ORF">LACBIDRAFT_331760</name>
</gene>
<dbReference type="KEGG" id="lbc:LACBIDRAFT_331760"/>
<keyword evidence="2" id="KW-1185">Reference proteome</keyword>
<accession>B0DQG7</accession>
<name>B0DQG7_LACBS</name>
<dbReference type="Proteomes" id="UP000001194">
    <property type="component" value="Unassembled WGS sequence"/>
</dbReference>
<dbReference type="GeneID" id="6081880"/>
<dbReference type="InParanoid" id="B0DQG7"/>
<organism evidence="2">
    <name type="scientific">Laccaria bicolor (strain S238N-H82 / ATCC MYA-4686)</name>
    <name type="common">Bicoloured deceiver</name>
    <name type="synonym">Laccaria laccata var. bicolor</name>
    <dbReference type="NCBI Taxonomy" id="486041"/>
    <lineage>
        <taxon>Eukaryota</taxon>
        <taxon>Fungi</taxon>
        <taxon>Dikarya</taxon>
        <taxon>Basidiomycota</taxon>
        <taxon>Agaricomycotina</taxon>
        <taxon>Agaricomycetes</taxon>
        <taxon>Agaricomycetidae</taxon>
        <taxon>Agaricales</taxon>
        <taxon>Agaricineae</taxon>
        <taxon>Hydnangiaceae</taxon>
        <taxon>Laccaria</taxon>
    </lineage>
</organism>
<protein>
    <submittedName>
        <fullName evidence="1">Predicted protein</fullName>
    </submittedName>
</protein>
<evidence type="ECO:0000313" key="2">
    <source>
        <dbReference type="Proteomes" id="UP000001194"/>
    </source>
</evidence>
<dbReference type="EMBL" id="DS547126">
    <property type="protein sequence ID" value="EDR03035.1"/>
    <property type="molecule type" value="Genomic_DNA"/>
</dbReference>
<sequence>MAKVYFARQNNDLLQEARLRGSLTYWGLLYSAPCDKPMKVRIPLHLGRSVARTLDDLNTDRWIPVGAHYKQCLDLEDNRVLVESGSSTEPTFTVYYCNRRTPPAYYRPVNELISGIANRKWYGNVLVVCHGKRNAVAGVQTTHIEYITEQIKLITEHLLPQSFNDIRSPPQRVAQFVPATESGTPS</sequence>
<reference evidence="1 2" key="1">
    <citation type="journal article" date="2008" name="Nature">
        <title>The genome of Laccaria bicolor provides insights into mycorrhizal symbiosis.</title>
        <authorList>
            <person name="Martin F."/>
            <person name="Aerts A."/>
            <person name="Ahren D."/>
            <person name="Brun A."/>
            <person name="Danchin E.G.J."/>
            <person name="Duchaussoy F."/>
            <person name="Gibon J."/>
            <person name="Kohler A."/>
            <person name="Lindquist E."/>
            <person name="Pereda V."/>
            <person name="Salamov A."/>
            <person name="Shapiro H.J."/>
            <person name="Wuyts J."/>
            <person name="Blaudez D."/>
            <person name="Buee M."/>
            <person name="Brokstein P."/>
            <person name="Canbaeck B."/>
            <person name="Cohen D."/>
            <person name="Courty P.E."/>
            <person name="Coutinho P.M."/>
            <person name="Delaruelle C."/>
            <person name="Detter J.C."/>
            <person name="Deveau A."/>
            <person name="DiFazio S."/>
            <person name="Duplessis S."/>
            <person name="Fraissinet-Tachet L."/>
            <person name="Lucic E."/>
            <person name="Frey-Klett P."/>
            <person name="Fourrey C."/>
            <person name="Feussner I."/>
            <person name="Gay G."/>
            <person name="Grimwood J."/>
            <person name="Hoegger P.J."/>
            <person name="Jain P."/>
            <person name="Kilaru S."/>
            <person name="Labbe J."/>
            <person name="Lin Y.C."/>
            <person name="Legue V."/>
            <person name="Le Tacon F."/>
            <person name="Marmeisse R."/>
            <person name="Melayah D."/>
            <person name="Montanini B."/>
            <person name="Muratet M."/>
            <person name="Nehls U."/>
            <person name="Niculita-Hirzel H."/>
            <person name="Oudot-Le Secq M.P."/>
            <person name="Peter M."/>
            <person name="Quesneville H."/>
            <person name="Rajashekar B."/>
            <person name="Reich M."/>
            <person name="Rouhier N."/>
            <person name="Schmutz J."/>
            <person name="Yin T."/>
            <person name="Chalot M."/>
            <person name="Henrissat B."/>
            <person name="Kuees U."/>
            <person name="Lucas S."/>
            <person name="Van de Peer Y."/>
            <person name="Podila G.K."/>
            <person name="Polle A."/>
            <person name="Pukkila P.J."/>
            <person name="Richardson P.M."/>
            <person name="Rouze P."/>
            <person name="Sanders I.R."/>
            <person name="Stajich J.E."/>
            <person name="Tunlid A."/>
            <person name="Tuskan G."/>
            <person name="Grigoriev I.V."/>
        </authorList>
    </citation>
    <scope>NUCLEOTIDE SEQUENCE [LARGE SCALE GENOMIC DNA]</scope>
    <source>
        <strain evidence="2">S238N-H82 / ATCC MYA-4686</strain>
    </source>
</reference>